<dbReference type="EC" id="2.7.1.26" evidence="15"/>
<evidence type="ECO:0000256" key="4">
    <source>
        <dbReference type="ARBA" id="ARBA00022630"/>
    </source>
</evidence>
<comment type="similarity">
    <text evidence="15">Belongs to the ribF family.</text>
</comment>
<dbReference type="GO" id="GO:0006747">
    <property type="term" value="P:FAD biosynthetic process"/>
    <property type="evidence" value="ECO:0007669"/>
    <property type="project" value="UniProtKB-UniRule"/>
</dbReference>
<dbReference type="AlphaFoldDB" id="A0A162MFZ6"/>
<dbReference type="InterPro" id="IPR023465">
    <property type="entry name" value="Riboflavin_kinase_dom_sf"/>
</dbReference>
<dbReference type="SUPFAM" id="SSF82114">
    <property type="entry name" value="Riboflavin kinase-like"/>
    <property type="match status" value="1"/>
</dbReference>
<dbReference type="NCBIfam" id="TIGR00083">
    <property type="entry name" value="ribF"/>
    <property type="match status" value="1"/>
</dbReference>
<dbReference type="UniPathway" id="UPA00276">
    <property type="reaction ID" value="UER00406"/>
</dbReference>
<keyword evidence="10 15" id="KW-0274">FAD</keyword>
<evidence type="ECO:0000256" key="6">
    <source>
        <dbReference type="ARBA" id="ARBA00022679"/>
    </source>
</evidence>
<evidence type="ECO:0000256" key="2">
    <source>
        <dbReference type="ARBA" id="ARBA00004726"/>
    </source>
</evidence>
<dbReference type="GO" id="GO:0008531">
    <property type="term" value="F:riboflavin kinase activity"/>
    <property type="evidence" value="ECO:0007669"/>
    <property type="project" value="UniProtKB-UniRule"/>
</dbReference>
<dbReference type="EC" id="2.7.7.2" evidence="15"/>
<dbReference type="UniPathway" id="UPA00277">
    <property type="reaction ID" value="UER00407"/>
</dbReference>
<comment type="function">
    <text evidence="1">Catalyzes the phosphorylation of riboflavin to FMN followed by the adenylation of FMN to FAD.</text>
</comment>
<dbReference type="InterPro" id="IPR014729">
    <property type="entry name" value="Rossmann-like_a/b/a_fold"/>
</dbReference>
<keyword evidence="5 15" id="KW-0288">FMN</keyword>
<dbReference type="Gene3D" id="3.40.50.620">
    <property type="entry name" value="HUPs"/>
    <property type="match status" value="1"/>
</dbReference>
<keyword evidence="11 15" id="KW-0067">ATP-binding</keyword>
<evidence type="ECO:0000256" key="12">
    <source>
        <dbReference type="ARBA" id="ARBA00023268"/>
    </source>
</evidence>
<evidence type="ECO:0000259" key="16">
    <source>
        <dbReference type="SMART" id="SM00904"/>
    </source>
</evidence>
<evidence type="ECO:0000256" key="14">
    <source>
        <dbReference type="ARBA" id="ARBA00049494"/>
    </source>
</evidence>
<dbReference type="InterPro" id="IPR015865">
    <property type="entry name" value="Riboflavin_kinase_bac/euk"/>
</dbReference>
<dbReference type="FunFam" id="3.40.50.620:FF:000021">
    <property type="entry name" value="Riboflavin biosynthesis protein"/>
    <property type="match status" value="1"/>
</dbReference>
<reference evidence="17 18" key="1">
    <citation type="submission" date="2015-12" db="EMBL/GenBank/DDBJ databases">
        <title>Draft genome of Thermovenabulum gondwanense isolated from a red thermophilic microbial mat colonisisng an outflow channel of a bore well.</title>
        <authorList>
            <person name="Patel B.K."/>
        </authorList>
    </citation>
    <scope>NUCLEOTIDE SEQUENCE [LARGE SCALE GENOMIC DNA]</scope>
    <source>
        <strain evidence="17 18">R270</strain>
    </source>
</reference>
<keyword evidence="8 15" id="KW-0547">Nucleotide-binding</keyword>
<comment type="catalytic activity">
    <reaction evidence="14 15">
        <text>FMN + ATP + H(+) = FAD + diphosphate</text>
        <dbReference type="Rhea" id="RHEA:17237"/>
        <dbReference type="ChEBI" id="CHEBI:15378"/>
        <dbReference type="ChEBI" id="CHEBI:30616"/>
        <dbReference type="ChEBI" id="CHEBI:33019"/>
        <dbReference type="ChEBI" id="CHEBI:57692"/>
        <dbReference type="ChEBI" id="CHEBI:58210"/>
        <dbReference type="EC" id="2.7.7.2"/>
    </reaction>
</comment>
<dbReference type="Pfam" id="PF06574">
    <property type="entry name" value="FAD_syn"/>
    <property type="match status" value="1"/>
</dbReference>
<dbReference type="RefSeq" id="WP_157074731.1">
    <property type="nucleotide sequence ID" value="NZ_LOHZ01000032.1"/>
</dbReference>
<feature type="domain" description="Riboflavin kinase" evidence="16">
    <location>
        <begin position="184"/>
        <end position="312"/>
    </location>
</feature>
<evidence type="ECO:0000256" key="9">
    <source>
        <dbReference type="ARBA" id="ARBA00022777"/>
    </source>
</evidence>
<dbReference type="CDD" id="cd02064">
    <property type="entry name" value="FAD_synthetase_N"/>
    <property type="match status" value="1"/>
</dbReference>
<evidence type="ECO:0000256" key="7">
    <source>
        <dbReference type="ARBA" id="ARBA00022695"/>
    </source>
</evidence>
<evidence type="ECO:0000313" key="17">
    <source>
        <dbReference type="EMBL" id="KYO65762.1"/>
    </source>
</evidence>
<keyword evidence="6 15" id="KW-0808">Transferase</keyword>
<dbReference type="PANTHER" id="PTHR22749:SF6">
    <property type="entry name" value="RIBOFLAVIN KINASE"/>
    <property type="match status" value="1"/>
</dbReference>
<name>A0A162MFZ6_9FIRM</name>
<dbReference type="Proteomes" id="UP000075737">
    <property type="component" value="Unassembled WGS sequence"/>
</dbReference>
<dbReference type="STRING" id="520767.ATZ99_14000"/>
<keyword evidence="18" id="KW-1185">Reference proteome</keyword>
<dbReference type="PIRSF" id="PIRSF004491">
    <property type="entry name" value="FAD_Synth"/>
    <property type="match status" value="1"/>
</dbReference>
<gene>
    <name evidence="17" type="primary">ribF</name>
    <name evidence="17" type="ORF">ATZ99_14000</name>
</gene>
<protein>
    <recommendedName>
        <fullName evidence="15">Riboflavin biosynthesis protein</fullName>
    </recommendedName>
    <domain>
        <recommendedName>
            <fullName evidence="15">Riboflavin kinase</fullName>
            <ecNumber evidence="15">2.7.1.26</ecNumber>
        </recommendedName>
        <alternativeName>
            <fullName evidence="15">Flavokinase</fullName>
        </alternativeName>
    </domain>
    <domain>
        <recommendedName>
            <fullName evidence="15">FMN adenylyltransferase</fullName>
            <ecNumber evidence="15">2.7.7.2</ecNumber>
        </recommendedName>
        <alternativeName>
            <fullName evidence="15">FAD pyrophosphorylase</fullName>
        </alternativeName>
        <alternativeName>
            <fullName evidence="15">FAD synthase</fullName>
        </alternativeName>
    </domain>
</protein>
<dbReference type="InterPro" id="IPR023468">
    <property type="entry name" value="Riboflavin_kinase"/>
</dbReference>
<dbReference type="NCBIfam" id="NF004162">
    <property type="entry name" value="PRK05627.1-5"/>
    <property type="match status" value="1"/>
</dbReference>
<evidence type="ECO:0000256" key="13">
    <source>
        <dbReference type="ARBA" id="ARBA00047880"/>
    </source>
</evidence>
<dbReference type="InterPro" id="IPR002606">
    <property type="entry name" value="Riboflavin_kinase_bac"/>
</dbReference>
<dbReference type="GO" id="GO:0003919">
    <property type="term" value="F:FMN adenylyltransferase activity"/>
    <property type="evidence" value="ECO:0007669"/>
    <property type="project" value="UniProtKB-UniRule"/>
</dbReference>
<accession>A0A162MFZ6</accession>
<evidence type="ECO:0000256" key="5">
    <source>
        <dbReference type="ARBA" id="ARBA00022643"/>
    </source>
</evidence>
<keyword evidence="4 15" id="KW-0285">Flavoprotein</keyword>
<dbReference type="InterPro" id="IPR015864">
    <property type="entry name" value="FAD_synthase"/>
</dbReference>
<comment type="catalytic activity">
    <reaction evidence="13 15">
        <text>riboflavin + ATP = FMN + ADP + H(+)</text>
        <dbReference type="Rhea" id="RHEA:14357"/>
        <dbReference type="ChEBI" id="CHEBI:15378"/>
        <dbReference type="ChEBI" id="CHEBI:30616"/>
        <dbReference type="ChEBI" id="CHEBI:57986"/>
        <dbReference type="ChEBI" id="CHEBI:58210"/>
        <dbReference type="ChEBI" id="CHEBI:456216"/>
        <dbReference type="EC" id="2.7.1.26"/>
    </reaction>
</comment>
<keyword evidence="12" id="KW-0511">Multifunctional enzyme</keyword>
<evidence type="ECO:0000256" key="3">
    <source>
        <dbReference type="ARBA" id="ARBA00005201"/>
    </source>
</evidence>
<comment type="pathway">
    <text evidence="3 15">Cofactor biosynthesis; FMN biosynthesis; FMN from riboflavin (ATP route): step 1/1.</text>
</comment>
<dbReference type="GO" id="GO:0005524">
    <property type="term" value="F:ATP binding"/>
    <property type="evidence" value="ECO:0007669"/>
    <property type="project" value="UniProtKB-UniRule"/>
</dbReference>
<evidence type="ECO:0000256" key="1">
    <source>
        <dbReference type="ARBA" id="ARBA00002121"/>
    </source>
</evidence>
<dbReference type="FunFam" id="2.40.30.30:FF:000003">
    <property type="entry name" value="Riboflavin biosynthesis protein"/>
    <property type="match status" value="1"/>
</dbReference>
<dbReference type="Pfam" id="PF01687">
    <property type="entry name" value="Flavokinase"/>
    <property type="match status" value="1"/>
</dbReference>
<evidence type="ECO:0000256" key="10">
    <source>
        <dbReference type="ARBA" id="ARBA00022827"/>
    </source>
</evidence>
<keyword evidence="7 15" id="KW-0548">Nucleotidyltransferase</keyword>
<evidence type="ECO:0000313" key="18">
    <source>
        <dbReference type="Proteomes" id="UP000075737"/>
    </source>
</evidence>
<keyword evidence="9 15" id="KW-0418">Kinase</keyword>
<dbReference type="GO" id="GO:0009398">
    <property type="term" value="P:FMN biosynthetic process"/>
    <property type="evidence" value="ECO:0007669"/>
    <property type="project" value="UniProtKB-UniRule"/>
</dbReference>
<evidence type="ECO:0000256" key="8">
    <source>
        <dbReference type="ARBA" id="ARBA00022741"/>
    </source>
</evidence>
<organism evidence="17 18">
    <name type="scientific">Thermovenabulum gondwanense</name>
    <dbReference type="NCBI Taxonomy" id="520767"/>
    <lineage>
        <taxon>Bacteria</taxon>
        <taxon>Bacillati</taxon>
        <taxon>Bacillota</taxon>
        <taxon>Clostridia</taxon>
        <taxon>Thermosediminibacterales</taxon>
        <taxon>Thermosediminibacteraceae</taxon>
        <taxon>Thermovenabulum</taxon>
    </lineage>
</organism>
<evidence type="ECO:0000256" key="11">
    <source>
        <dbReference type="ARBA" id="ARBA00022840"/>
    </source>
</evidence>
<dbReference type="Gene3D" id="2.40.30.30">
    <property type="entry name" value="Riboflavin kinase-like"/>
    <property type="match status" value="1"/>
</dbReference>
<proteinExistence type="inferred from homology"/>
<comment type="pathway">
    <text evidence="2 15">Cofactor biosynthesis; FAD biosynthesis; FAD from FMN: step 1/1.</text>
</comment>
<dbReference type="GO" id="GO:0009231">
    <property type="term" value="P:riboflavin biosynthetic process"/>
    <property type="evidence" value="ECO:0007669"/>
    <property type="project" value="InterPro"/>
</dbReference>
<dbReference type="SMART" id="SM00904">
    <property type="entry name" value="Flavokinase"/>
    <property type="match status" value="1"/>
</dbReference>
<dbReference type="NCBIfam" id="NF004160">
    <property type="entry name" value="PRK05627.1-3"/>
    <property type="match status" value="1"/>
</dbReference>
<dbReference type="SUPFAM" id="SSF52374">
    <property type="entry name" value="Nucleotidylyl transferase"/>
    <property type="match status" value="1"/>
</dbReference>
<evidence type="ECO:0000256" key="15">
    <source>
        <dbReference type="PIRNR" id="PIRNR004491"/>
    </source>
</evidence>
<dbReference type="EMBL" id="LOHZ01000032">
    <property type="protein sequence ID" value="KYO65762.1"/>
    <property type="molecule type" value="Genomic_DNA"/>
</dbReference>
<sequence length="324" mass="36620">MIMKTYLDIENFTTEKNTAVGLGNFDGVHLGHRRLITVLKEESRKRNLVSTILTFDPHPSKILFPEKDFSLIDTLNKKISIIKSMGISLLVIAPFTYELSRLNWEEFVEEILLEKMKAKLIVVGYNFTFGYNGQGNVEKLSCIGKEKGFETIVIPPVKKEGEIVSSSKIRLYIKEGDMEKAQMLLGRPFSIEGRVIKGKSLGRKLGFPTANIEIPEGIVLPSFGVYSVYIKINNDKIYEGIANIGINPTFMDGKIKNPILEVHIFDFTKLIYGEQVEVFFIKKIRDEKKFESPNALAEQIKNDITTAKEILRGASFSRISCIKG</sequence>
<dbReference type="PANTHER" id="PTHR22749">
    <property type="entry name" value="RIBOFLAVIN KINASE/FMN ADENYLYLTRANSFERASE"/>
    <property type="match status" value="1"/>
</dbReference>
<comment type="caution">
    <text evidence="17">The sequence shown here is derived from an EMBL/GenBank/DDBJ whole genome shotgun (WGS) entry which is preliminary data.</text>
</comment>
<dbReference type="OrthoDB" id="9803667at2"/>
<dbReference type="PATRIC" id="fig|520767.4.peg.1503"/>